<dbReference type="EMBL" id="UINC01134860">
    <property type="protein sequence ID" value="SVD18660.1"/>
    <property type="molecule type" value="Genomic_DNA"/>
</dbReference>
<gene>
    <name evidence="1" type="ORF">METZ01_LOCUS371514</name>
</gene>
<sequence length="71" mass="7368">IKNQDAANTCSFSVNGQPAVTLSAGSDQNINGQNIVSVQVTPGAAGTTDLLAQVTPMYLSTEQARFARDRG</sequence>
<feature type="non-terminal residue" evidence="1">
    <location>
        <position position="1"/>
    </location>
</feature>
<organism evidence="1">
    <name type="scientific">marine metagenome</name>
    <dbReference type="NCBI Taxonomy" id="408172"/>
    <lineage>
        <taxon>unclassified sequences</taxon>
        <taxon>metagenomes</taxon>
        <taxon>ecological metagenomes</taxon>
    </lineage>
</organism>
<reference evidence="1" key="1">
    <citation type="submission" date="2018-05" db="EMBL/GenBank/DDBJ databases">
        <authorList>
            <person name="Lanie J.A."/>
            <person name="Ng W.-L."/>
            <person name="Kazmierczak K.M."/>
            <person name="Andrzejewski T.M."/>
            <person name="Davidsen T.M."/>
            <person name="Wayne K.J."/>
            <person name="Tettelin H."/>
            <person name="Glass J.I."/>
            <person name="Rusch D."/>
            <person name="Podicherti R."/>
            <person name="Tsui H.-C.T."/>
            <person name="Winkler M.E."/>
        </authorList>
    </citation>
    <scope>NUCLEOTIDE SEQUENCE</scope>
</reference>
<evidence type="ECO:0000313" key="1">
    <source>
        <dbReference type="EMBL" id="SVD18660.1"/>
    </source>
</evidence>
<protein>
    <submittedName>
        <fullName evidence="1">Uncharacterized protein</fullName>
    </submittedName>
</protein>
<proteinExistence type="predicted"/>
<dbReference type="AlphaFoldDB" id="A0A382T936"/>
<name>A0A382T936_9ZZZZ</name>
<accession>A0A382T936</accession>